<evidence type="ECO:0000256" key="1">
    <source>
        <dbReference type="ARBA" id="ARBA00022574"/>
    </source>
</evidence>
<dbReference type="InterPro" id="IPR015943">
    <property type="entry name" value="WD40/YVTN_repeat-like_dom_sf"/>
</dbReference>
<dbReference type="AlphaFoldDB" id="A0A9N9DSN7"/>
<dbReference type="Gene3D" id="2.130.10.10">
    <property type="entry name" value="YVTN repeat-like/Quinoprotein amine dehydrogenase"/>
    <property type="match status" value="1"/>
</dbReference>
<protein>
    <submittedName>
        <fullName evidence="5">7528_t:CDS:1</fullName>
    </submittedName>
</protein>
<dbReference type="InterPro" id="IPR001680">
    <property type="entry name" value="WD40_rpt"/>
</dbReference>
<dbReference type="CDD" id="cd09917">
    <property type="entry name" value="F-box_SF"/>
    <property type="match status" value="1"/>
</dbReference>
<evidence type="ECO:0000313" key="5">
    <source>
        <dbReference type="EMBL" id="CAG8646555.1"/>
    </source>
</evidence>
<dbReference type="InterPro" id="IPR001810">
    <property type="entry name" value="F-box_dom"/>
</dbReference>
<reference evidence="5" key="1">
    <citation type="submission" date="2021-06" db="EMBL/GenBank/DDBJ databases">
        <authorList>
            <person name="Kallberg Y."/>
            <person name="Tangrot J."/>
            <person name="Rosling A."/>
        </authorList>
    </citation>
    <scope>NUCLEOTIDE SEQUENCE</scope>
    <source>
        <strain evidence="5">MT106</strain>
    </source>
</reference>
<dbReference type="InterPro" id="IPR036322">
    <property type="entry name" value="WD40_repeat_dom_sf"/>
</dbReference>
<dbReference type="OrthoDB" id="1259151at2759"/>
<dbReference type="PANTHER" id="PTHR22847:SF637">
    <property type="entry name" value="WD REPEAT DOMAIN 5B"/>
    <property type="match status" value="1"/>
</dbReference>
<evidence type="ECO:0000313" key="6">
    <source>
        <dbReference type="Proteomes" id="UP000789831"/>
    </source>
</evidence>
<name>A0A9N9DSN7_9GLOM</name>
<sequence>MLLQAPFDIAIKIFDLLSPKDLAALSQTSKTYHSIVQKYGWKHYYKEQNWNLLKNPQDTKDDDNEQDWQAKVAFGVTTHKNWARKEFSTTIISSQRQSYLPTLSFDHEKLVCSVGNTLDIFDFAQSSNRRKKNGQPQKINKLKSFIAHHLDITDIALCSDYNELFTCSMDHTIKRWFLDQSITSQIPLAQVYYGHDAPVHSTFQFPYDSSTLFSVSFDGKLCVWNTDTAEMCYSTQVPGIPRAMRGLSNGLIGVGNKSTEHLTLYKVTPNELVRVTSVKGHKSTVYALKSTDLFPHTFLSGCYDSISRLYDLRNNSCVASFKDPFDTNPVFSVDYDRYRVASGSSMHGLIRLWDMRYYKSSNDYSGTLKKGAVRDGWSIFLGKSQNSPVYSLQMSHSRLVAALANQTWMLDFGDGGSGLSSTDSPHSNFHRSRYRSSGERRSYNGGVNAPL</sequence>
<dbReference type="GO" id="GO:1990234">
    <property type="term" value="C:transferase complex"/>
    <property type="evidence" value="ECO:0007669"/>
    <property type="project" value="UniProtKB-ARBA"/>
</dbReference>
<dbReference type="SUPFAM" id="SSF50978">
    <property type="entry name" value="WD40 repeat-like"/>
    <property type="match status" value="1"/>
</dbReference>
<feature type="region of interest" description="Disordered" evidence="3">
    <location>
        <begin position="418"/>
        <end position="451"/>
    </location>
</feature>
<evidence type="ECO:0000259" key="4">
    <source>
        <dbReference type="PROSITE" id="PS50181"/>
    </source>
</evidence>
<dbReference type="SMART" id="SM00320">
    <property type="entry name" value="WD40"/>
    <property type="match status" value="4"/>
</dbReference>
<feature type="non-terminal residue" evidence="5">
    <location>
        <position position="451"/>
    </location>
</feature>
<dbReference type="Pfam" id="PF00400">
    <property type="entry name" value="WD40"/>
    <property type="match status" value="3"/>
</dbReference>
<dbReference type="InterPro" id="IPR036047">
    <property type="entry name" value="F-box-like_dom_sf"/>
</dbReference>
<keyword evidence="1" id="KW-0853">WD repeat</keyword>
<dbReference type="Proteomes" id="UP000789831">
    <property type="component" value="Unassembled WGS sequence"/>
</dbReference>
<comment type="caution">
    <text evidence="5">The sequence shown here is derived from an EMBL/GenBank/DDBJ whole genome shotgun (WGS) entry which is preliminary data.</text>
</comment>
<evidence type="ECO:0000256" key="3">
    <source>
        <dbReference type="SAM" id="MobiDB-lite"/>
    </source>
</evidence>
<dbReference type="PROSITE" id="PS50181">
    <property type="entry name" value="FBOX"/>
    <property type="match status" value="1"/>
</dbReference>
<dbReference type="EMBL" id="CAJVPL010004353">
    <property type="protein sequence ID" value="CAG8646555.1"/>
    <property type="molecule type" value="Genomic_DNA"/>
</dbReference>
<organism evidence="5 6">
    <name type="scientific">Ambispora gerdemannii</name>
    <dbReference type="NCBI Taxonomy" id="144530"/>
    <lineage>
        <taxon>Eukaryota</taxon>
        <taxon>Fungi</taxon>
        <taxon>Fungi incertae sedis</taxon>
        <taxon>Mucoromycota</taxon>
        <taxon>Glomeromycotina</taxon>
        <taxon>Glomeromycetes</taxon>
        <taxon>Archaeosporales</taxon>
        <taxon>Ambisporaceae</taxon>
        <taxon>Ambispora</taxon>
    </lineage>
</organism>
<dbReference type="PANTHER" id="PTHR22847">
    <property type="entry name" value="WD40 REPEAT PROTEIN"/>
    <property type="match status" value="1"/>
</dbReference>
<gene>
    <name evidence="5" type="ORF">AGERDE_LOCUS11221</name>
</gene>
<proteinExistence type="predicted"/>
<accession>A0A9N9DSN7</accession>
<dbReference type="SUPFAM" id="SSF81383">
    <property type="entry name" value="F-box domain"/>
    <property type="match status" value="1"/>
</dbReference>
<feature type="domain" description="F-box" evidence="4">
    <location>
        <begin position="1"/>
        <end position="48"/>
    </location>
</feature>
<keyword evidence="6" id="KW-1185">Reference proteome</keyword>
<evidence type="ECO:0000256" key="2">
    <source>
        <dbReference type="ARBA" id="ARBA00022737"/>
    </source>
</evidence>
<keyword evidence="2" id="KW-0677">Repeat</keyword>
<dbReference type="Gene3D" id="1.20.1280.50">
    <property type="match status" value="1"/>
</dbReference>
<dbReference type="Pfam" id="PF12937">
    <property type="entry name" value="F-box-like"/>
    <property type="match status" value="1"/>
</dbReference>